<keyword evidence="3" id="KW-1185">Reference proteome</keyword>
<dbReference type="OrthoDB" id="9803079at2"/>
<organism evidence="2 3">
    <name type="scientific">Bacillus coahuilensis p1.1.43</name>
    <dbReference type="NCBI Taxonomy" id="1150625"/>
    <lineage>
        <taxon>Bacteria</taxon>
        <taxon>Bacillati</taxon>
        <taxon>Bacillota</taxon>
        <taxon>Bacilli</taxon>
        <taxon>Bacillales</taxon>
        <taxon>Bacillaceae</taxon>
        <taxon>Bacillus</taxon>
    </lineage>
</organism>
<dbReference type="AlphaFoldDB" id="A0A147KA88"/>
<dbReference type="PANTHER" id="PTHR36437">
    <property type="entry name" value="GLYOXALASE/BLEOMYCIN RESISTANCE PROTEIN/DIOXYGENASE"/>
    <property type="match status" value="1"/>
</dbReference>
<reference evidence="2 3" key="1">
    <citation type="journal article" date="2016" name="Front. Microbiol.">
        <title>Microevolution Analysis of Bacillus coahuilensis Unveils Differences in Phosphorus Acquisition Strategies and Their Regulation.</title>
        <authorList>
            <person name="Gomez-Lunar Z."/>
            <person name="Hernandez-Gonzalez I."/>
            <person name="Rodriguez-Torres M.D."/>
            <person name="Souza V."/>
            <person name="Olmedo-Alvarez G."/>
        </authorList>
    </citation>
    <scope>NUCLEOTIDE SEQUENCE [LARGE SCALE GENOMIC DNA]</scope>
    <source>
        <strain evidence="3">p1.1.43</strain>
    </source>
</reference>
<feature type="domain" description="VOC" evidence="1">
    <location>
        <begin position="4"/>
        <end position="124"/>
    </location>
</feature>
<dbReference type="Proteomes" id="UP000074108">
    <property type="component" value="Unassembled WGS sequence"/>
</dbReference>
<dbReference type="PANTHER" id="PTHR36437:SF2">
    <property type="entry name" value="GLYOXALASE_BLEOMYCIN RESISTANCE PROTEIN_DIOXYGENASE"/>
    <property type="match status" value="1"/>
</dbReference>
<evidence type="ECO:0000259" key="1">
    <source>
        <dbReference type="PROSITE" id="PS51819"/>
    </source>
</evidence>
<dbReference type="CDD" id="cd07263">
    <property type="entry name" value="VOC_like"/>
    <property type="match status" value="1"/>
</dbReference>
<accession>A0A147KA88</accession>
<gene>
    <name evidence="2" type="ORF">Q75_05135</name>
</gene>
<dbReference type="Pfam" id="PF00903">
    <property type="entry name" value="Glyoxalase"/>
    <property type="match status" value="1"/>
</dbReference>
<dbReference type="PROSITE" id="PS51819">
    <property type="entry name" value="VOC"/>
    <property type="match status" value="1"/>
</dbReference>
<dbReference type="SUPFAM" id="SSF54593">
    <property type="entry name" value="Glyoxalase/Bleomycin resistance protein/Dihydroxybiphenyl dioxygenase"/>
    <property type="match status" value="1"/>
</dbReference>
<dbReference type="InterPro" id="IPR004360">
    <property type="entry name" value="Glyas_Fos-R_dOase_dom"/>
</dbReference>
<dbReference type="Gene3D" id="3.10.180.10">
    <property type="entry name" value="2,3-Dihydroxybiphenyl 1,2-Dioxygenase, domain 1"/>
    <property type="match status" value="1"/>
</dbReference>
<protein>
    <submittedName>
        <fullName evidence="2">Glyoxalase</fullName>
    </submittedName>
</protein>
<comment type="caution">
    <text evidence="2">The sequence shown here is derived from an EMBL/GenBank/DDBJ whole genome shotgun (WGS) entry which is preliminary data.</text>
</comment>
<evidence type="ECO:0000313" key="2">
    <source>
        <dbReference type="EMBL" id="KUP07612.1"/>
    </source>
</evidence>
<sequence>MIHQLGQIMVYVNNQDRALSFWTEILEFVIVEEINLEGMRWIEVAPSIDSETTIILHDKEKISSMQPELNVGTPSLMFFTNDLDELYSKLKNMQITVGDIVTVPRGKVFNFADYEDNYFAVMQKAKE</sequence>
<dbReference type="InterPro" id="IPR037523">
    <property type="entry name" value="VOC_core"/>
</dbReference>
<evidence type="ECO:0000313" key="3">
    <source>
        <dbReference type="Proteomes" id="UP000074108"/>
    </source>
</evidence>
<dbReference type="RefSeq" id="WP_059350636.1">
    <property type="nucleotide sequence ID" value="NZ_LDYG01000021.1"/>
</dbReference>
<dbReference type="STRING" id="1150625.Q75_05135"/>
<name>A0A147KA88_9BACI</name>
<proteinExistence type="predicted"/>
<dbReference type="PATRIC" id="fig|1150625.3.peg.1080"/>
<dbReference type="EMBL" id="LDYG01000021">
    <property type="protein sequence ID" value="KUP07612.1"/>
    <property type="molecule type" value="Genomic_DNA"/>
</dbReference>
<dbReference type="InterPro" id="IPR029068">
    <property type="entry name" value="Glyas_Bleomycin-R_OHBP_Dase"/>
</dbReference>